<dbReference type="EMBL" id="BMJQ01000001">
    <property type="protein sequence ID" value="GGF03727.1"/>
    <property type="molecule type" value="Genomic_DNA"/>
</dbReference>
<dbReference type="Proteomes" id="UP000646365">
    <property type="component" value="Unassembled WGS sequence"/>
</dbReference>
<reference evidence="1" key="2">
    <citation type="submission" date="2020-09" db="EMBL/GenBank/DDBJ databases">
        <authorList>
            <person name="Sun Q."/>
            <person name="Zhou Y."/>
        </authorList>
    </citation>
    <scope>NUCLEOTIDE SEQUENCE</scope>
    <source>
        <strain evidence="1">CGMCC 1.15725</strain>
    </source>
</reference>
<dbReference type="RefSeq" id="WP_189042343.1">
    <property type="nucleotide sequence ID" value="NZ_BMJQ01000001.1"/>
</dbReference>
<proteinExistence type="predicted"/>
<reference evidence="1" key="1">
    <citation type="journal article" date="2014" name="Int. J. Syst. Evol. Microbiol.">
        <title>Complete genome sequence of Corynebacterium casei LMG S-19264T (=DSM 44701T), isolated from a smear-ripened cheese.</title>
        <authorList>
            <consortium name="US DOE Joint Genome Institute (JGI-PGF)"/>
            <person name="Walter F."/>
            <person name="Albersmeier A."/>
            <person name="Kalinowski J."/>
            <person name="Ruckert C."/>
        </authorList>
    </citation>
    <scope>NUCLEOTIDE SEQUENCE</scope>
    <source>
        <strain evidence="1">CGMCC 1.15725</strain>
    </source>
</reference>
<keyword evidence="2" id="KW-1185">Reference proteome</keyword>
<organism evidence="1 2">
    <name type="scientific">Aliidongia dinghuensis</name>
    <dbReference type="NCBI Taxonomy" id="1867774"/>
    <lineage>
        <taxon>Bacteria</taxon>
        <taxon>Pseudomonadati</taxon>
        <taxon>Pseudomonadota</taxon>
        <taxon>Alphaproteobacteria</taxon>
        <taxon>Rhodospirillales</taxon>
        <taxon>Dongiaceae</taxon>
        <taxon>Aliidongia</taxon>
    </lineage>
</organism>
<sequence length="311" mass="32889">MHGSKRWTLAAFALWGFGMLVGSVAPWDVLDGSRASLDETRRIAASMGGASETPRVLLIGSSPVELGLSAERISAATGLPAFNLAAGGALSFFPEYLNQVLLFVQPDDVVILSNPNWVSRNGVLLAEGCVSRFSLACASLRPHPLPHLIEFLRVVSGHWSSATDIMRNDVGDVVSYRSTNAAVTISTIPFPGGYANDAVAELRQAVAAIRAKGACPLLTLGPVYVDARDEARWLREQQIVEARIAKLGLASSVITDGAISTDRSLFLDGYEHPAASEGAIWTDRVIGRLTSPSQGPCAGSLAKAGRPPARS</sequence>
<accession>A0A8J2YQ92</accession>
<gene>
    <name evidence="1" type="ORF">GCM10011611_06480</name>
</gene>
<dbReference type="AlphaFoldDB" id="A0A8J2YQ92"/>
<comment type="caution">
    <text evidence="1">The sequence shown here is derived from an EMBL/GenBank/DDBJ whole genome shotgun (WGS) entry which is preliminary data.</text>
</comment>
<name>A0A8J2YQ92_9PROT</name>
<protein>
    <submittedName>
        <fullName evidence="1">Uncharacterized protein</fullName>
    </submittedName>
</protein>
<evidence type="ECO:0000313" key="2">
    <source>
        <dbReference type="Proteomes" id="UP000646365"/>
    </source>
</evidence>
<evidence type="ECO:0000313" key="1">
    <source>
        <dbReference type="EMBL" id="GGF03727.1"/>
    </source>
</evidence>